<dbReference type="GO" id="GO:0070069">
    <property type="term" value="C:cytochrome complex"/>
    <property type="evidence" value="ECO:0007669"/>
    <property type="project" value="TreeGrafter"/>
</dbReference>
<keyword evidence="3" id="KW-1003">Cell membrane</keyword>
<evidence type="ECO:0000256" key="1">
    <source>
        <dbReference type="ARBA" id="ARBA00004651"/>
    </source>
</evidence>
<dbReference type="GO" id="GO:0016682">
    <property type="term" value="F:oxidoreductase activity, acting on diphenols and related substances as donors, oxygen as acceptor"/>
    <property type="evidence" value="ECO:0007669"/>
    <property type="project" value="TreeGrafter"/>
</dbReference>
<comment type="similarity">
    <text evidence="2">Belongs to the cytochrome ubiquinol oxidase subunit 2 family.</text>
</comment>
<reference evidence="8 9" key="1">
    <citation type="submission" date="2017-04" db="EMBL/GenBank/DDBJ databases">
        <authorList>
            <person name="Afonso C.L."/>
            <person name="Miller P.J."/>
            <person name="Scott M.A."/>
            <person name="Spackman E."/>
            <person name="Goraichik I."/>
            <person name="Dimitrov K.M."/>
            <person name="Suarez D.L."/>
            <person name="Swayne D.E."/>
        </authorList>
    </citation>
    <scope>NUCLEOTIDE SEQUENCE [LARGE SCALE GENOMIC DNA]</scope>
    <source>
        <strain evidence="8 9">CGMCC 1.12708</strain>
    </source>
</reference>
<feature type="transmembrane region" description="Helical" evidence="7">
    <location>
        <begin position="258"/>
        <end position="277"/>
    </location>
</feature>
<organism evidence="8 9">
    <name type="scientific">Moheibacter sediminis</name>
    <dbReference type="NCBI Taxonomy" id="1434700"/>
    <lineage>
        <taxon>Bacteria</taxon>
        <taxon>Pseudomonadati</taxon>
        <taxon>Bacteroidota</taxon>
        <taxon>Flavobacteriia</taxon>
        <taxon>Flavobacteriales</taxon>
        <taxon>Weeksellaceae</taxon>
        <taxon>Moheibacter</taxon>
    </lineage>
</organism>
<dbReference type="GO" id="GO:0009055">
    <property type="term" value="F:electron transfer activity"/>
    <property type="evidence" value="ECO:0007669"/>
    <property type="project" value="TreeGrafter"/>
</dbReference>
<dbReference type="PANTHER" id="PTHR43141:SF4">
    <property type="entry name" value="CYTOCHROME BD2 SUBUNIT II"/>
    <property type="match status" value="1"/>
</dbReference>
<feature type="transmembrane region" description="Helical" evidence="7">
    <location>
        <begin position="80"/>
        <end position="103"/>
    </location>
</feature>
<evidence type="ECO:0000313" key="8">
    <source>
        <dbReference type="EMBL" id="SMC58263.1"/>
    </source>
</evidence>
<comment type="subcellular location">
    <subcellularLocation>
        <location evidence="1">Cell membrane</location>
        <topology evidence="1">Multi-pass membrane protein</topology>
    </subcellularLocation>
</comment>
<feature type="transmembrane region" description="Helical" evidence="7">
    <location>
        <begin position="199"/>
        <end position="219"/>
    </location>
</feature>
<keyword evidence="6 7" id="KW-0472">Membrane</keyword>
<evidence type="ECO:0000256" key="3">
    <source>
        <dbReference type="ARBA" id="ARBA00022475"/>
    </source>
</evidence>
<evidence type="ECO:0000313" key="9">
    <source>
        <dbReference type="Proteomes" id="UP000192393"/>
    </source>
</evidence>
<proteinExistence type="inferred from homology"/>
<dbReference type="RefSeq" id="WP_084016991.1">
    <property type="nucleotide sequence ID" value="NZ_FWXS01000004.1"/>
</dbReference>
<evidence type="ECO:0000256" key="4">
    <source>
        <dbReference type="ARBA" id="ARBA00022692"/>
    </source>
</evidence>
<evidence type="ECO:0000256" key="6">
    <source>
        <dbReference type="ARBA" id="ARBA00023136"/>
    </source>
</evidence>
<protein>
    <submittedName>
        <fullName evidence="8">Cytochrome bd-I ubiquinol oxidase subunit 2 apoprotein</fullName>
    </submittedName>
</protein>
<dbReference type="STRING" id="1434700.SAMN06296427_10466"/>
<feature type="transmembrane region" description="Helical" evidence="7">
    <location>
        <begin position="53"/>
        <end position="74"/>
    </location>
</feature>
<evidence type="ECO:0000256" key="2">
    <source>
        <dbReference type="ARBA" id="ARBA00007543"/>
    </source>
</evidence>
<feature type="transmembrane region" description="Helical" evidence="7">
    <location>
        <begin position="306"/>
        <end position="327"/>
    </location>
</feature>
<accession>A0A1W2ACE9</accession>
<dbReference type="AlphaFoldDB" id="A0A1W2ACE9"/>
<dbReference type="InterPro" id="IPR003317">
    <property type="entry name" value="Cyt-d_oxidase_su2"/>
</dbReference>
<evidence type="ECO:0000256" key="7">
    <source>
        <dbReference type="SAM" id="Phobius"/>
    </source>
</evidence>
<keyword evidence="9" id="KW-1185">Reference proteome</keyword>
<evidence type="ECO:0000256" key="5">
    <source>
        <dbReference type="ARBA" id="ARBA00022989"/>
    </source>
</evidence>
<dbReference type="Pfam" id="PF02322">
    <property type="entry name" value="Cyt_bd_oxida_II"/>
    <property type="match status" value="1"/>
</dbReference>
<feature type="transmembrane region" description="Helical" evidence="7">
    <location>
        <begin position="156"/>
        <end position="178"/>
    </location>
</feature>
<keyword evidence="4 7" id="KW-0812">Transmembrane</keyword>
<feature type="transmembrane region" description="Helical" evidence="7">
    <location>
        <begin position="6"/>
        <end position="32"/>
    </location>
</feature>
<keyword evidence="5 7" id="KW-1133">Transmembrane helix</keyword>
<name>A0A1W2ACE9_9FLAO</name>
<dbReference type="PANTHER" id="PTHR43141">
    <property type="entry name" value="CYTOCHROME BD2 SUBUNIT II"/>
    <property type="match status" value="1"/>
</dbReference>
<dbReference type="OrthoDB" id="9776710at2"/>
<feature type="transmembrane region" description="Helical" evidence="7">
    <location>
        <begin position="115"/>
        <end position="136"/>
    </location>
</feature>
<dbReference type="GO" id="GO:0005886">
    <property type="term" value="C:plasma membrane"/>
    <property type="evidence" value="ECO:0007669"/>
    <property type="project" value="UniProtKB-SubCell"/>
</dbReference>
<dbReference type="EMBL" id="FWXS01000004">
    <property type="protein sequence ID" value="SMC58263.1"/>
    <property type="molecule type" value="Genomic_DNA"/>
</dbReference>
<dbReference type="Proteomes" id="UP000192393">
    <property type="component" value="Unassembled WGS sequence"/>
</dbReference>
<dbReference type="GO" id="GO:0019646">
    <property type="term" value="P:aerobic electron transport chain"/>
    <property type="evidence" value="ECO:0007669"/>
    <property type="project" value="TreeGrafter"/>
</dbReference>
<feature type="transmembrane region" description="Helical" evidence="7">
    <location>
        <begin position="234"/>
        <end position="251"/>
    </location>
</feature>
<gene>
    <name evidence="8" type="ORF">SAMN06296427_10466</name>
</gene>
<sequence>MVYVIIAYLWLSLYLYLILGGADFGVGVMELFSKKKNKSTVRDTSYKSIGPIWEANHMWLIIAIVILFVGFSQIYTTLSIYLHIPLVLLLLGIIARGTAFTFRHYDAVNDDWQKVYTTIFTISSLVTPFFLGIIAASTVSGTIDPNAQDFLTAYVWSWWNLFGISVGIFTICISAYLASIYIIGETNDRQEVNYFVKNAVKYMIVLLASGFLVFIAAYIDEVPLLELVFGKSTGQIVIALATLSVGILIYALKKRNVLLMRICAAFQVLMILVAATYRHYPDVVLLKDGSVLSLLEHAGAEKTVSALAWALLLGSIFILPFLGYLLYSFHQKNKIKDKIN</sequence>